<dbReference type="GO" id="GO:0006427">
    <property type="term" value="P:histidyl-tRNA aminoacylation"/>
    <property type="evidence" value="ECO:0007669"/>
    <property type="project" value="TreeGrafter"/>
</dbReference>
<dbReference type="GO" id="GO:0005737">
    <property type="term" value="C:cytoplasm"/>
    <property type="evidence" value="ECO:0007669"/>
    <property type="project" value="InterPro"/>
</dbReference>
<name>A0A2H0KDN9_9BACT</name>
<dbReference type="InterPro" id="IPR036621">
    <property type="entry name" value="Anticodon-bd_dom_sf"/>
</dbReference>
<evidence type="ECO:0000256" key="1">
    <source>
        <dbReference type="ARBA" id="ARBA00008226"/>
    </source>
</evidence>
<dbReference type="Gene3D" id="3.40.50.800">
    <property type="entry name" value="Anticodon-binding domain"/>
    <property type="match status" value="1"/>
</dbReference>
<dbReference type="Gene3D" id="3.30.930.10">
    <property type="entry name" value="Bira Bifunctional Protein, Domain 2"/>
    <property type="match status" value="1"/>
</dbReference>
<protein>
    <recommendedName>
        <fullName evidence="3">Histidyl-tRNA synthetase</fullName>
    </recommendedName>
</protein>
<evidence type="ECO:0000256" key="2">
    <source>
        <dbReference type="ARBA" id="ARBA00023146"/>
    </source>
</evidence>
<accession>A0A2H0KDN9</accession>
<dbReference type="InterPro" id="IPR045864">
    <property type="entry name" value="aa-tRNA-synth_II/BPL/LPL"/>
</dbReference>
<dbReference type="Pfam" id="PF03129">
    <property type="entry name" value="HGTP_anticodon"/>
    <property type="match status" value="1"/>
</dbReference>
<organism evidence="5 6">
    <name type="scientific">Candidatus Taylorbacteria bacterium CG11_big_fil_rev_8_21_14_0_20_46_11</name>
    <dbReference type="NCBI Taxonomy" id="1975025"/>
    <lineage>
        <taxon>Bacteria</taxon>
        <taxon>Candidatus Tayloriibacteriota</taxon>
    </lineage>
</organism>
<dbReference type="PANTHER" id="PTHR43707">
    <property type="entry name" value="HISTIDYL-TRNA SYNTHETASE"/>
    <property type="match status" value="1"/>
</dbReference>
<proteinExistence type="inferred from homology"/>
<dbReference type="SUPFAM" id="SSF52954">
    <property type="entry name" value="Class II aaRS ABD-related"/>
    <property type="match status" value="1"/>
</dbReference>
<dbReference type="EMBL" id="PCVG01000045">
    <property type="protein sequence ID" value="PIQ68514.1"/>
    <property type="molecule type" value="Genomic_DNA"/>
</dbReference>
<dbReference type="GO" id="GO:0000166">
    <property type="term" value="F:nucleotide binding"/>
    <property type="evidence" value="ECO:0007669"/>
    <property type="project" value="UniProtKB-KW"/>
</dbReference>
<comment type="caution">
    <text evidence="5">The sequence shown here is derived from an EMBL/GenBank/DDBJ whole genome shotgun (WGS) entry which is preliminary data.</text>
</comment>
<feature type="domain" description="Anticodon-binding" evidence="4">
    <location>
        <begin position="333"/>
        <end position="411"/>
    </location>
</feature>
<keyword evidence="2" id="KW-0030">Aminoacyl-tRNA synthetase</keyword>
<dbReference type="InterPro" id="IPR004154">
    <property type="entry name" value="Anticodon-bd"/>
</dbReference>
<comment type="similarity">
    <text evidence="1">Belongs to the class-II aminoacyl-tRNA synthetase family.</text>
</comment>
<evidence type="ECO:0000313" key="6">
    <source>
        <dbReference type="Proteomes" id="UP000229342"/>
    </source>
</evidence>
<gene>
    <name evidence="5" type="ORF">COV91_03610</name>
</gene>
<sequence>MTSTTKQKKETAPKKKSAKDRQNCFFEFKNVDPAAEIALYFGFSPLATPLAVTKEDKERVKTLGETEKNRCSCPLLPVLEEKVALLRYYSDKKLNEAPQPVMLCAELGQGGIGTRKKVAEKHLSLEVIGSEKSIADATLIQTVVSILRSEGHKDLCVCINSVGDKDSGNRFVRELTNHYRKNIASLPQTCKTTFKKNPVELLECSHEKCKLLADEAPKPVGFLGEDSRHHFKEVLEYLEELEIPYQLDPFLVGNRSFATETVFEIRAVNGLELGEVLAMGCRYNQLGKRLGLKRETPSVGATILLRRTKDKMPQTRFKFRKPSVFFLQLGFEAKLKSLKVIETLRQAKIPLYQALCRDKLISQLTAAENLKIPYSIIMGQREALENSVIVRNTSSRVQETVKIADLPAHFKRLKLA</sequence>
<dbReference type="AlphaFoldDB" id="A0A2H0KDN9"/>
<reference evidence="5 6" key="1">
    <citation type="submission" date="2017-09" db="EMBL/GenBank/DDBJ databases">
        <title>Depth-based differentiation of microbial function through sediment-hosted aquifers and enrichment of novel symbionts in the deep terrestrial subsurface.</title>
        <authorList>
            <person name="Probst A.J."/>
            <person name="Ladd B."/>
            <person name="Jarett J.K."/>
            <person name="Geller-Mcgrath D.E."/>
            <person name="Sieber C.M."/>
            <person name="Emerson J.B."/>
            <person name="Anantharaman K."/>
            <person name="Thomas B.C."/>
            <person name="Malmstrom R."/>
            <person name="Stieglmeier M."/>
            <person name="Klingl A."/>
            <person name="Woyke T."/>
            <person name="Ryan C.M."/>
            <person name="Banfield J.F."/>
        </authorList>
    </citation>
    <scope>NUCLEOTIDE SEQUENCE [LARGE SCALE GENOMIC DNA]</scope>
    <source>
        <strain evidence="5">CG11_big_fil_rev_8_21_14_0_20_46_11</strain>
    </source>
</reference>
<dbReference type="Proteomes" id="UP000229342">
    <property type="component" value="Unassembled WGS sequence"/>
</dbReference>
<evidence type="ECO:0000256" key="3">
    <source>
        <dbReference type="ARBA" id="ARBA00030619"/>
    </source>
</evidence>
<dbReference type="GO" id="GO:0004821">
    <property type="term" value="F:histidine-tRNA ligase activity"/>
    <property type="evidence" value="ECO:0007669"/>
    <property type="project" value="UniProtKB-EC"/>
</dbReference>
<keyword evidence="2" id="KW-0436">Ligase</keyword>
<evidence type="ECO:0000313" key="5">
    <source>
        <dbReference type="EMBL" id="PIQ68514.1"/>
    </source>
</evidence>
<dbReference type="PANTHER" id="PTHR43707:SF1">
    <property type="entry name" value="HISTIDINE--TRNA LIGASE, MITOCHONDRIAL-RELATED"/>
    <property type="match status" value="1"/>
</dbReference>
<dbReference type="InterPro" id="IPR004516">
    <property type="entry name" value="HisRS/HisZ"/>
</dbReference>
<dbReference type="SUPFAM" id="SSF55681">
    <property type="entry name" value="Class II aaRS and biotin synthetases"/>
    <property type="match status" value="1"/>
</dbReference>
<evidence type="ECO:0000259" key="4">
    <source>
        <dbReference type="Pfam" id="PF03129"/>
    </source>
</evidence>